<organism evidence="2 3">
    <name type="scientific">Corallococcus caeni</name>
    <dbReference type="NCBI Taxonomy" id="3082388"/>
    <lineage>
        <taxon>Bacteria</taxon>
        <taxon>Pseudomonadati</taxon>
        <taxon>Myxococcota</taxon>
        <taxon>Myxococcia</taxon>
        <taxon>Myxococcales</taxon>
        <taxon>Cystobacterineae</taxon>
        <taxon>Myxococcaceae</taxon>
        <taxon>Corallococcus</taxon>
    </lineage>
</organism>
<proteinExistence type="predicted"/>
<dbReference type="PROSITE" id="PS51257">
    <property type="entry name" value="PROKAR_LIPOPROTEIN"/>
    <property type="match status" value="1"/>
</dbReference>
<feature type="chain" id="PRO_5047244250" description="Lipoprotein" evidence="1">
    <location>
        <begin position="19"/>
        <end position="132"/>
    </location>
</feature>
<name>A0ABQ6QSS2_9BACT</name>
<keyword evidence="1" id="KW-0732">Signal</keyword>
<dbReference type="EMBL" id="BTTX01000003">
    <property type="protein sequence ID" value="GMU07074.1"/>
    <property type="molecule type" value="Genomic_DNA"/>
</dbReference>
<reference evidence="2 3" key="1">
    <citation type="journal article" date="2024" name="Arch. Microbiol.">
        <title>Corallococcus caeni sp. nov., a novel myxobacterium isolated from activated sludge.</title>
        <authorList>
            <person name="Tomita S."/>
            <person name="Nakai R."/>
            <person name="Kuroda K."/>
            <person name="Kurashita H."/>
            <person name="Hatamoto M."/>
            <person name="Yamaguchi T."/>
            <person name="Narihiro T."/>
        </authorList>
    </citation>
    <scope>NUCLEOTIDE SEQUENCE [LARGE SCALE GENOMIC DNA]</scope>
    <source>
        <strain evidence="2 3">NO1</strain>
    </source>
</reference>
<protein>
    <recommendedName>
        <fullName evidence="4">Lipoprotein</fullName>
    </recommendedName>
</protein>
<accession>A0ABQ6QSS2</accession>
<dbReference type="Proteomes" id="UP001342631">
    <property type="component" value="Unassembled WGS sequence"/>
</dbReference>
<comment type="caution">
    <text evidence="2">The sequence shown here is derived from an EMBL/GenBank/DDBJ whole genome shotgun (WGS) entry which is preliminary data.</text>
</comment>
<dbReference type="RefSeq" id="WP_338277924.1">
    <property type="nucleotide sequence ID" value="NZ_BTTX01000003.1"/>
</dbReference>
<evidence type="ECO:0000256" key="1">
    <source>
        <dbReference type="SAM" id="SignalP"/>
    </source>
</evidence>
<sequence length="132" mass="14000">MKASKLFLACAMAALAVACGPAPEEGLGEETQTPAVTDAQQQDVPVPPLVSVADYAGDSGEGREVNAMAVCTGWNYNYCLTTCAGDPSNTLYVVGYYSDPYVGGYGRCIEASDSFCLYYFGTVRRSACWGYP</sequence>
<feature type="signal peptide" evidence="1">
    <location>
        <begin position="1"/>
        <end position="18"/>
    </location>
</feature>
<gene>
    <name evidence="2" type="ORF">ASNO1_33270</name>
</gene>
<keyword evidence="3" id="KW-1185">Reference proteome</keyword>
<evidence type="ECO:0000313" key="2">
    <source>
        <dbReference type="EMBL" id="GMU07074.1"/>
    </source>
</evidence>
<evidence type="ECO:0008006" key="4">
    <source>
        <dbReference type="Google" id="ProtNLM"/>
    </source>
</evidence>
<evidence type="ECO:0000313" key="3">
    <source>
        <dbReference type="Proteomes" id="UP001342631"/>
    </source>
</evidence>